<accession>A0A544VXT5</accession>
<feature type="transmembrane region" description="Helical" evidence="1">
    <location>
        <begin position="21"/>
        <end position="45"/>
    </location>
</feature>
<dbReference type="RefSeq" id="WP_142553853.1">
    <property type="nucleotide sequence ID" value="NZ_VIFX01000027.1"/>
</dbReference>
<organism evidence="2 3">
    <name type="scientific">Mycolicibacterium hodleri</name>
    <dbReference type="NCBI Taxonomy" id="49897"/>
    <lineage>
        <taxon>Bacteria</taxon>
        <taxon>Bacillati</taxon>
        <taxon>Actinomycetota</taxon>
        <taxon>Actinomycetes</taxon>
        <taxon>Mycobacteriales</taxon>
        <taxon>Mycobacteriaceae</taxon>
        <taxon>Mycolicibacterium</taxon>
    </lineage>
</organism>
<proteinExistence type="predicted"/>
<evidence type="ECO:0000313" key="3">
    <source>
        <dbReference type="Proteomes" id="UP000315759"/>
    </source>
</evidence>
<keyword evidence="1" id="KW-0472">Membrane</keyword>
<feature type="transmembrane region" description="Helical" evidence="1">
    <location>
        <begin position="94"/>
        <end position="115"/>
    </location>
</feature>
<feature type="transmembrane region" description="Helical" evidence="1">
    <location>
        <begin position="280"/>
        <end position="301"/>
    </location>
</feature>
<feature type="transmembrane region" description="Helical" evidence="1">
    <location>
        <begin position="159"/>
        <end position="177"/>
    </location>
</feature>
<keyword evidence="3" id="KW-1185">Reference proteome</keyword>
<feature type="transmembrane region" description="Helical" evidence="1">
    <location>
        <begin position="233"/>
        <end position="250"/>
    </location>
</feature>
<evidence type="ECO:0000313" key="2">
    <source>
        <dbReference type="EMBL" id="TQR84804.1"/>
    </source>
</evidence>
<evidence type="ECO:0000256" key="1">
    <source>
        <dbReference type="SAM" id="Phobius"/>
    </source>
</evidence>
<feature type="transmembrane region" description="Helical" evidence="1">
    <location>
        <begin position="127"/>
        <end position="147"/>
    </location>
</feature>
<keyword evidence="1" id="KW-1133">Transmembrane helix</keyword>
<comment type="caution">
    <text evidence="2">The sequence shown here is derived from an EMBL/GenBank/DDBJ whole genome shotgun (WGS) entry which is preliminary data.</text>
</comment>
<keyword evidence="1" id="KW-0812">Transmembrane</keyword>
<gene>
    <name evidence="2" type="ORF">D8S82_20105</name>
</gene>
<dbReference type="Proteomes" id="UP000315759">
    <property type="component" value="Unassembled WGS sequence"/>
</dbReference>
<protein>
    <submittedName>
        <fullName evidence="2">DoxX family protein</fullName>
    </submittedName>
</protein>
<dbReference type="AlphaFoldDB" id="A0A544VXT5"/>
<sequence>MEPDGVRPDDEPRTWRLGTRIAFRFCVVYFGLFCLTFAQISFAFAGVLAGLLPDGAVIWQQVALQPFTGWFGREVLGVDAVLAPGSGSGDQAAIWVYVACLLTVAVLVTVAWSVLDRRRGQYPRLAAWFTVFLRLCLGGQMLFYGFAKLIPTQMPSPPLAALIDPFGNLSPMAVLWLQVGTSHPYEMALGAVEVLAGALLFVPKTATLGALVSLAGTGQIFLLNMTYDVPVKILSFHLVLISALLLVPNARRLVDAVVLGRGVGQERRPALFDSPRRNRLAAVGQALLGVWVLIGCVALSLQTWHQFGGGRTKPDLYGIWQVAEFSVDGTPRPPLLTDDIRWQRVVFDQPGVLTYQLMNGDLVDVAADTTGGALAVPDGGSFTIDRAGDDLRLVGRWKDEPTTVVLERQPLEDFTLRNRGFHWVQEAPFFG</sequence>
<dbReference type="EMBL" id="VIFX01000027">
    <property type="protein sequence ID" value="TQR84804.1"/>
    <property type="molecule type" value="Genomic_DNA"/>
</dbReference>
<name>A0A544VXT5_9MYCO</name>
<reference evidence="2 3" key="1">
    <citation type="submission" date="2018-10" db="EMBL/GenBank/DDBJ databases">
        <title>Draft genome of Mycobacterium hodleri strain B.</title>
        <authorList>
            <person name="Amande T.J."/>
            <person name="Mcgenity T.J."/>
        </authorList>
    </citation>
    <scope>NUCLEOTIDE SEQUENCE [LARGE SCALE GENOMIC DNA]</scope>
    <source>
        <strain evidence="2 3">B</strain>
    </source>
</reference>